<feature type="signal peptide" evidence="1">
    <location>
        <begin position="1"/>
        <end position="21"/>
    </location>
</feature>
<protein>
    <recommendedName>
        <fullName evidence="4">Bor protein</fullName>
    </recommendedName>
</protein>
<evidence type="ECO:0000313" key="3">
    <source>
        <dbReference type="Proteomes" id="UP000751614"/>
    </source>
</evidence>
<accession>A0ABY2WR49</accession>
<dbReference type="Proteomes" id="UP000751614">
    <property type="component" value="Unassembled WGS sequence"/>
</dbReference>
<dbReference type="EMBL" id="VCNI01000001">
    <property type="protein sequence ID" value="TMU57481.1"/>
    <property type="molecule type" value="Genomic_DNA"/>
</dbReference>
<evidence type="ECO:0000313" key="2">
    <source>
        <dbReference type="EMBL" id="TMU57481.1"/>
    </source>
</evidence>
<proteinExistence type="predicted"/>
<keyword evidence="1" id="KW-0732">Signal</keyword>
<sequence length="118" mass="12982">MNKSILFVLITVLFTSSCVSTRIEASPYQDSVENLECQRKSSWIYWWGVAPGSTKMVSANPDIANTVCPCAERAMSWTVVKTSFTDFLLSLVTLGIVNHRTAIYGCARPQGGEGNLDQ</sequence>
<dbReference type="PROSITE" id="PS51257">
    <property type="entry name" value="PROKAR_LIPOPROTEIN"/>
    <property type="match status" value="1"/>
</dbReference>
<gene>
    <name evidence="2" type="ORF">FGG15_08035</name>
</gene>
<evidence type="ECO:0000256" key="1">
    <source>
        <dbReference type="SAM" id="SignalP"/>
    </source>
</evidence>
<keyword evidence="3" id="KW-1185">Reference proteome</keyword>
<name>A0ABY2WR49_9FLAO</name>
<feature type="chain" id="PRO_5046249599" description="Bor protein" evidence="1">
    <location>
        <begin position="22"/>
        <end position="118"/>
    </location>
</feature>
<organism evidence="2 3">
    <name type="scientific">Flagellimonas algicola</name>
    <dbReference type="NCBI Taxonomy" id="2583815"/>
    <lineage>
        <taxon>Bacteria</taxon>
        <taxon>Pseudomonadati</taxon>
        <taxon>Bacteroidota</taxon>
        <taxon>Flavobacteriia</taxon>
        <taxon>Flavobacteriales</taxon>
        <taxon>Flavobacteriaceae</taxon>
        <taxon>Flagellimonas</taxon>
    </lineage>
</organism>
<evidence type="ECO:0008006" key="4">
    <source>
        <dbReference type="Google" id="ProtNLM"/>
    </source>
</evidence>
<comment type="caution">
    <text evidence="2">The sequence shown here is derived from an EMBL/GenBank/DDBJ whole genome shotgun (WGS) entry which is preliminary data.</text>
</comment>
<reference evidence="2 3" key="1">
    <citation type="submission" date="2019-05" db="EMBL/GenBank/DDBJ databases">
        <title>Flagellimonas sp. AsT0115, sp. nov., isolated from a marine red algae, Asparagopsis taxiformis.</title>
        <authorList>
            <person name="Kim J."/>
            <person name="Jeong S.E."/>
            <person name="Jeon C.O."/>
        </authorList>
    </citation>
    <scope>NUCLEOTIDE SEQUENCE [LARGE SCALE GENOMIC DNA]</scope>
    <source>
        <strain evidence="2 3">AsT0115</strain>
    </source>
</reference>
<dbReference type="RefSeq" id="WP_138835017.1">
    <property type="nucleotide sequence ID" value="NZ_VCNI01000001.1"/>
</dbReference>